<dbReference type="Proteomes" id="UP000199205">
    <property type="component" value="Unassembled WGS sequence"/>
</dbReference>
<dbReference type="OrthoDB" id="870892at2"/>
<dbReference type="InterPro" id="IPR014004">
    <property type="entry name" value="Transpt-assoc_nodulatn_dom_bac"/>
</dbReference>
<gene>
    <name evidence="3" type="ORF">GA0061101_13436</name>
</gene>
<dbReference type="SMART" id="SM00749">
    <property type="entry name" value="BON"/>
    <property type="match status" value="3"/>
</dbReference>
<feature type="domain" description="BON" evidence="2">
    <location>
        <begin position="148"/>
        <end position="216"/>
    </location>
</feature>
<accession>A0A1C3XEP3</accession>
<reference evidence="3 4" key="1">
    <citation type="submission" date="2016-08" db="EMBL/GenBank/DDBJ databases">
        <authorList>
            <person name="Seilhamer J.J."/>
        </authorList>
    </citation>
    <scope>NUCLEOTIDE SEQUENCE [LARGE SCALE GENOMIC DNA]</scope>
    <source>
        <strain evidence="3 4">P1-7</strain>
    </source>
</reference>
<dbReference type="PROSITE" id="PS50914">
    <property type="entry name" value="BON"/>
    <property type="match status" value="3"/>
</dbReference>
<dbReference type="InterPro" id="IPR007055">
    <property type="entry name" value="BON_dom"/>
</dbReference>
<feature type="domain" description="BON" evidence="2">
    <location>
        <begin position="77"/>
        <end position="145"/>
    </location>
</feature>
<evidence type="ECO:0000259" key="2">
    <source>
        <dbReference type="PROSITE" id="PS50914"/>
    </source>
</evidence>
<keyword evidence="1" id="KW-0732">Signal</keyword>
<dbReference type="PANTHER" id="PTHR34606">
    <property type="entry name" value="BON DOMAIN-CONTAINING PROTEIN"/>
    <property type="match status" value="1"/>
</dbReference>
<evidence type="ECO:0000256" key="1">
    <source>
        <dbReference type="ARBA" id="ARBA00022729"/>
    </source>
</evidence>
<evidence type="ECO:0000313" key="4">
    <source>
        <dbReference type="Proteomes" id="UP000199205"/>
    </source>
</evidence>
<evidence type="ECO:0000313" key="3">
    <source>
        <dbReference type="EMBL" id="SCB50711.1"/>
    </source>
</evidence>
<sequence>MDDITLRQLILDELEFEPSIDAANIGVAADNGVITLTGHVSTYAEREAAERATRRIKGVKAIAQDIEVRPAGTHKTADDEIAKRAVNTLGWHVTVPKDAVQVKVQNGWVTLNGRVEWQYQKTAAADAIRDLSGVVGVSNMIEVTPRVSSADVKKRIEDAFRRDAEIEAKGININVADGKVTLQGKVKTWSERQAAEHAAWSAPGVHNVEDRLLVGY</sequence>
<proteinExistence type="predicted"/>
<dbReference type="Gene3D" id="3.30.1340.30">
    <property type="match status" value="3"/>
</dbReference>
<dbReference type="RefSeq" id="WP_037200578.1">
    <property type="nucleotide sequence ID" value="NZ_FMAF01000034.1"/>
</dbReference>
<name>A0A1C3XEP3_9HYPH</name>
<dbReference type="InterPro" id="IPR051686">
    <property type="entry name" value="Lipoprotein_DolP"/>
</dbReference>
<protein>
    <submittedName>
        <fullName evidence="3">Osmotically-inducible protein OsmY, contains BON domain</fullName>
    </submittedName>
</protein>
<feature type="domain" description="BON" evidence="2">
    <location>
        <begin position="2"/>
        <end position="70"/>
    </location>
</feature>
<dbReference type="PANTHER" id="PTHR34606:SF4">
    <property type="entry name" value="OUTER MEMBRANE LIPOPROTEIN DOLP"/>
    <property type="match status" value="1"/>
</dbReference>
<dbReference type="AlphaFoldDB" id="A0A1C3XEP3"/>
<dbReference type="Pfam" id="PF04972">
    <property type="entry name" value="BON"/>
    <property type="match status" value="3"/>
</dbReference>
<organism evidence="3 4">
    <name type="scientific">Rhizobium lusitanum</name>
    <dbReference type="NCBI Taxonomy" id="293958"/>
    <lineage>
        <taxon>Bacteria</taxon>
        <taxon>Pseudomonadati</taxon>
        <taxon>Pseudomonadota</taxon>
        <taxon>Alphaproteobacteria</taxon>
        <taxon>Hyphomicrobiales</taxon>
        <taxon>Rhizobiaceae</taxon>
        <taxon>Rhizobium/Agrobacterium group</taxon>
        <taxon>Rhizobium</taxon>
    </lineage>
</organism>
<dbReference type="EMBL" id="FMAF01000034">
    <property type="protein sequence ID" value="SCB50711.1"/>
    <property type="molecule type" value="Genomic_DNA"/>
</dbReference>